<evidence type="ECO:0000256" key="8">
    <source>
        <dbReference type="RuleBase" id="RU361233"/>
    </source>
</evidence>
<keyword evidence="5 8" id="KW-0812">Transmembrane</keyword>
<comment type="similarity">
    <text evidence="2 8">Belongs to the Casparian strip membrane proteins (CASP) family.</text>
</comment>
<keyword evidence="7 8" id="KW-0472">Membrane</keyword>
<reference evidence="10 11" key="1">
    <citation type="submission" date="2024-04" db="EMBL/GenBank/DDBJ databases">
        <title>The reference genome of an endangered Asteraceae, Deinandra increscens subsp. villosa, native to the Central Coast of California.</title>
        <authorList>
            <person name="Guilliams M."/>
            <person name="Hasenstab-Lehman K."/>
            <person name="Meyer R."/>
            <person name="Mcevoy S."/>
        </authorList>
    </citation>
    <scope>NUCLEOTIDE SEQUENCE [LARGE SCALE GENOMIC DNA]</scope>
    <source>
        <tissue evidence="10">Leaf</tissue>
    </source>
</reference>
<name>A0AAP0GP97_9ASTR</name>
<dbReference type="AlphaFoldDB" id="A0AAP0GP97"/>
<feature type="transmembrane region" description="Helical" evidence="8">
    <location>
        <begin position="185"/>
        <end position="208"/>
    </location>
</feature>
<feature type="transmembrane region" description="Helical" evidence="8">
    <location>
        <begin position="56"/>
        <end position="78"/>
    </location>
</feature>
<feature type="domain" description="Casparian strip membrane protein" evidence="9">
    <location>
        <begin position="55"/>
        <end position="170"/>
    </location>
</feature>
<sequence length="216" mass="23680">MSEGGGGFLVVPRQPAVPVSPCGADSTPAMGIPTPSPFSFSVASTRWSSSRPYNHIFSLVLRAMVMFFSFGSSLALAVTMSNNTQREEDHIRGEDDHKRGFQDYPEFVYSFMITALVFIYSAYQLFKGISDIAFRGNLISDKTSDYTSFILDQLAGYLLVSCSSVTALMINQQRLEGDTLLKRAAVASVFLSVAAFLTTAVCAILSGYKLSKRIMW</sequence>
<comment type="caution">
    <text evidence="10">The sequence shown here is derived from an EMBL/GenBank/DDBJ whole genome shotgun (WGS) entry which is preliminary data.</text>
</comment>
<feature type="transmembrane region" description="Helical" evidence="8">
    <location>
        <begin position="107"/>
        <end position="126"/>
    </location>
</feature>
<accession>A0AAP0GP97</accession>
<evidence type="ECO:0000313" key="11">
    <source>
        <dbReference type="Proteomes" id="UP001408789"/>
    </source>
</evidence>
<dbReference type="PANTHER" id="PTHR33573:SF15">
    <property type="entry name" value="CASP-LIKE PROTEIN 4A4"/>
    <property type="match status" value="1"/>
</dbReference>
<gene>
    <name evidence="10" type="ORF">SSX86_026552</name>
</gene>
<evidence type="ECO:0000256" key="7">
    <source>
        <dbReference type="ARBA" id="ARBA00023136"/>
    </source>
</evidence>
<dbReference type="Proteomes" id="UP001408789">
    <property type="component" value="Unassembled WGS sequence"/>
</dbReference>
<dbReference type="GO" id="GO:0005886">
    <property type="term" value="C:plasma membrane"/>
    <property type="evidence" value="ECO:0007669"/>
    <property type="project" value="UniProtKB-SubCell"/>
</dbReference>
<evidence type="ECO:0000256" key="4">
    <source>
        <dbReference type="ARBA" id="ARBA00022475"/>
    </source>
</evidence>
<dbReference type="Pfam" id="PF04535">
    <property type="entry name" value="CASP_dom"/>
    <property type="match status" value="1"/>
</dbReference>
<evidence type="ECO:0000256" key="2">
    <source>
        <dbReference type="ARBA" id="ARBA00007651"/>
    </source>
</evidence>
<keyword evidence="11" id="KW-1185">Reference proteome</keyword>
<evidence type="ECO:0000256" key="6">
    <source>
        <dbReference type="ARBA" id="ARBA00022989"/>
    </source>
</evidence>
<evidence type="ECO:0000313" key="10">
    <source>
        <dbReference type="EMBL" id="KAK9055469.1"/>
    </source>
</evidence>
<comment type="subcellular location">
    <subcellularLocation>
        <location evidence="1 8">Cell membrane</location>
        <topology evidence="1 8">Multi-pass membrane protein</topology>
    </subcellularLocation>
</comment>
<proteinExistence type="inferred from homology"/>
<evidence type="ECO:0000256" key="3">
    <source>
        <dbReference type="ARBA" id="ARBA00011489"/>
    </source>
</evidence>
<dbReference type="PANTHER" id="PTHR33573">
    <property type="entry name" value="CASP-LIKE PROTEIN 4A4"/>
    <property type="match status" value="1"/>
</dbReference>
<feature type="transmembrane region" description="Helical" evidence="8">
    <location>
        <begin position="146"/>
        <end position="170"/>
    </location>
</feature>
<evidence type="ECO:0000256" key="5">
    <source>
        <dbReference type="ARBA" id="ARBA00022692"/>
    </source>
</evidence>
<evidence type="ECO:0000259" key="9">
    <source>
        <dbReference type="Pfam" id="PF04535"/>
    </source>
</evidence>
<organism evidence="10 11">
    <name type="scientific">Deinandra increscens subsp. villosa</name>
    <dbReference type="NCBI Taxonomy" id="3103831"/>
    <lineage>
        <taxon>Eukaryota</taxon>
        <taxon>Viridiplantae</taxon>
        <taxon>Streptophyta</taxon>
        <taxon>Embryophyta</taxon>
        <taxon>Tracheophyta</taxon>
        <taxon>Spermatophyta</taxon>
        <taxon>Magnoliopsida</taxon>
        <taxon>eudicotyledons</taxon>
        <taxon>Gunneridae</taxon>
        <taxon>Pentapetalae</taxon>
        <taxon>asterids</taxon>
        <taxon>campanulids</taxon>
        <taxon>Asterales</taxon>
        <taxon>Asteraceae</taxon>
        <taxon>Asteroideae</taxon>
        <taxon>Heliantheae alliance</taxon>
        <taxon>Madieae</taxon>
        <taxon>Madiinae</taxon>
        <taxon>Deinandra</taxon>
    </lineage>
</organism>
<dbReference type="InterPro" id="IPR006702">
    <property type="entry name" value="CASP_dom"/>
</dbReference>
<comment type="subunit">
    <text evidence="3 8">Homodimer and heterodimers.</text>
</comment>
<keyword evidence="4 8" id="KW-1003">Cell membrane</keyword>
<evidence type="ECO:0000256" key="1">
    <source>
        <dbReference type="ARBA" id="ARBA00004651"/>
    </source>
</evidence>
<protein>
    <recommendedName>
        <fullName evidence="8">CASP-like protein</fullName>
    </recommendedName>
</protein>
<dbReference type="EMBL" id="JBCNJP010000025">
    <property type="protein sequence ID" value="KAK9055469.1"/>
    <property type="molecule type" value="Genomic_DNA"/>
</dbReference>
<keyword evidence="6 8" id="KW-1133">Transmembrane helix</keyword>